<dbReference type="GO" id="GO:0005829">
    <property type="term" value="C:cytosol"/>
    <property type="evidence" value="ECO:0007669"/>
    <property type="project" value="TreeGrafter"/>
</dbReference>
<accession>A0AAE0N870</accession>
<evidence type="ECO:0000256" key="3">
    <source>
        <dbReference type="ARBA" id="ARBA00023602"/>
    </source>
</evidence>
<dbReference type="InterPro" id="IPR011990">
    <property type="entry name" value="TPR-like_helical_dom_sf"/>
</dbReference>
<dbReference type="Gene3D" id="1.25.40.10">
    <property type="entry name" value="Tetratricopeptide repeat domain"/>
    <property type="match status" value="1"/>
</dbReference>
<dbReference type="InterPro" id="IPR044059">
    <property type="entry name" value="Csn1/TTC4_wheel"/>
</dbReference>
<keyword evidence="2" id="KW-0802">TPR repeat</keyword>
<evidence type="ECO:0000256" key="2">
    <source>
        <dbReference type="ARBA" id="ARBA00022803"/>
    </source>
</evidence>
<dbReference type="GO" id="GO:0051879">
    <property type="term" value="F:Hsp90 protein binding"/>
    <property type="evidence" value="ECO:0007669"/>
    <property type="project" value="InterPro"/>
</dbReference>
<proteinExistence type="inferred from homology"/>
<evidence type="ECO:0000256" key="1">
    <source>
        <dbReference type="ARBA" id="ARBA00022737"/>
    </source>
</evidence>
<sequence length="450" mass="48847">MAEKMQEITKGIAESMKLAENNDQPAAMLPELSPGRAPYAGMTLEETVAELKQHPMFMTDLDADNVGDNEELAAMQALAFDGTPLENAANFKGQGNECFRGRRWADAKEFYTQGIALLVAEERRRAGLSSEEEQQQAQSPEKSEPAPTDASQEGQPNTEDDADYNRDDPDEVRKQKQLLEQLYGNRAACHLELRNYRSCTSDCAGALRLNARNVKALYRSAKALAAVGRVAEAVDACARGLAVDPDNAALRAVEREIAAQISAAAAARRRDEERAEQARHRERLRRAAVEARGIRMRTSGPGTKPPDMEDARVQLVPDPSDPASTLAVPTLLLYPLHFETDFIKAFNETETLDQHLAGYVLPPPWDRKGLYSTAAGVECFAETAAGGLVRVGRKAPLLKLLSGGAVEIVDELLRIYVVPKAKADGWVKDFKAKKAAEKGGGSAPVAAPAA</sequence>
<keyword evidence="7" id="KW-1185">Reference proteome</keyword>
<dbReference type="SUPFAM" id="SSF48452">
    <property type="entry name" value="TPR-like"/>
    <property type="match status" value="1"/>
</dbReference>
<name>A0AAE0N870_9PEZI</name>
<feature type="domain" description="Cns1/TTC4 wheel" evidence="5">
    <location>
        <begin position="318"/>
        <end position="430"/>
    </location>
</feature>
<dbReference type="CDD" id="cd21381">
    <property type="entry name" value="CTWD_TTC4"/>
    <property type="match status" value="1"/>
</dbReference>
<dbReference type="GO" id="GO:0006457">
    <property type="term" value="P:protein folding"/>
    <property type="evidence" value="ECO:0007669"/>
    <property type="project" value="TreeGrafter"/>
</dbReference>
<dbReference type="GO" id="GO:0005634">
    <property type="term" value="C:nucleus"/>
    <property type="evidence" value="ECO:0007669"/>
    <property type="project" value="TreeGrafter"/>
</dbReference>
<evidence type="ECO:0000313" key="6">
    <source>
        <dbReference type="EMBL" id="KAK3374412.1"/>
    </source>
</evidence>
<evidence type="ECO:0000313" key="7">
    <source>
        <dbReference type="Proteomes" id="UP001287356"/>
    </source>
</evidence>
<evidence type="ECO:0000256" key="4">
    <source>
        <dbReference type="SAM" id="MobiDB-lite"/>
    </source>
</evidence>
<feature type="region of interest" description="Disordered" evidence="4">
    <location>
        <begin position="126"/>
        <end position="170"/>
    </location>
</feature>
<evidence type="ECO:0000259" key="5">
    <source>
        <dbReference type="Pfam" id="PF18972"/>
    </source>
</evidence>
<dbReference type="EMBL" id="JAULSN010000004">
    <property type="protein sequence ID" value="KAK3374412.1"/>
    <property type="molecule type" value="Genomic_DNA"/>
</dbReference>
<dbReference type="Proteomes" id="UP001287356">
    <property type="component" value="Unassembled WGS sequence"/>
</dbReference>
<keyword evidence="1" id="KW-0677">Repeat</keyword>
<comment type="similarity">
    <text evidence="3">Belongs to the TTC4 family.</text>
</comment>
<dbReference type="PANTHER" id="PTHR46035">
    <property type="entry name" value="TETRATRICOPEPTIDE REPEAT PROTEIN 4"/>
    <property type="match status" value="1"/>
</dbReference>
<protein>
    <recommendedName>
        <fullName evidence="5">Cns1/TTC4 wheel domain-containing protein</fullName>
    </recommendedName>
</protein>
<dbReference type="PANTHER" id="PTHR46035:SF1">
    <property type="entry name" value="TETRATRICOPEPTIDE REPEAT PROTEIN 4"/>
    <property type="match status" value="1"/>
</dbReference>
<gene>
    <name evidence="6" type="ORF">B0T24DRAFT_626425</name>
</gene>
<reference evidence="6" key="1">
    <citation type="journal article" date="2023" name="Mol. Phylogenet. Evol.">
        <title>Genome-scale phylogeny and comparative genomics of the fungal order Sordariales.</title>
        <authorList>
            <person name="Hensen N."/>
            <person name="Bonometti L."/>
            <person name="Westerberg I."/>
            <person name="Brannstrom I.O."/>
            <person name="Guillou S."/>
            <person name="Cros-Aarteil S."/>
            <person name="Calhoun S."/>
            <person name="Haridas S."/>
            <person name="Kuo A."/>
            <person name="Mondo S."/>
            <person name="Pangilinan J."/>
            <person name="Riley R."/>
            <person name="LaButti K."/>
            <person name="Andreopoulos B."/>
            <person name="Lipzen A."/>
            <person name="Chen C."/>
            <person name="Yan M."/>
            <person name="Daum C."/>
            <person name="Ng V."/>
            <person name="Clum A."/>
            <person name="Steindorff A."/>
            <person name="Ohm R.A."/>
            <person name="Martin F."/>
            <person name="Silar P."/>
            <person name="Natvig D.O."/>
            <person name="Lalanne C."/>
            <person name="Gautier V."/>
            <person name="Ament-Velasquez S.L."/>
            <person name="Kruys A."/>
            <person name="Hutchinson M.I."/>
            <person name="Powell A.J."/>
            <person name="Barry K."/>
            <person name="Miller A.N."/>
            <person name="Grigoriev I.V."/>
            <person name="Debuchy R."/>
            <person name="Gladieux P."/>
            <person name="Hiltunen Thoren M."/>
            <person name="Johannesson H."/>
        </authorList>
    </citation>
    <scope>NUCLEOTIDE SEQUENCE</scope>
    <source>
        <strain evidence="6">CBS 958.72</strain>
    </source>
</reference>
<dbReference type="Pfam" id="PF18972">
    <property type="entry name" value="Wheel"/>
    <property type="match status" value="1"/>
</dbReference>
<dbReference type="SMART" id="SM00028">
    <property type="entry name" value="TPR"/>
    <property type="match status" value="3"/>
</dbReference>
<dbReference type="AlphaFoldDB" id="A0AAE0N870"/>
<dbReference type="InterPro" id="IPR019734">
    <property type="entry name" value="TPR_rpt"/>
</dbReference>
<reference evidence="6" key="2">
    <citation type="submission" date="2023-06" db="EMBL/GenBank/DDBJ databases">
        <authorList>
            <consortium name="Lawrence Berkeley National Laboratory"/>
            <person name="Haridas S."/>
            <person name="Hensen N."/>
            <person name="Bonometti L."/>
            <person name="Westerberg I."/>
            <person name="Brannstrom I.O."/>
            <person name="Guillou S."/>
            <person name="Cros-Aarteil S."/>
            <person name="Calhoun S."/>
            <person name="Kuo A."/>
            <person name="Mondo S."/>
            <person name="Pangilinan J."/>
            <person name="Riley R."/>
            <person name="Labutti K."/>
            <person name="Andreopoulos B."/>
            <person name="Lipzen A."/>
            <person name="Chen C."/>
            <person name="Yanf M."/>
            <person name="Daum C."/>
            <person name="Ng V."/>
            <person name="Clum A."/>
            <person name="Steindorff A."/>
            <person name="Ohm R."/>
            <person name="Martin F."/>
            <person name="Silar P."/>
            <person name="Natvig D."/>
            <person name="Lalanne C."/>
            <person name="Gautier V."/>
            <person name="Ament-Velasquez S.L."/>
            <person name="Kruys A."/>
            <person name="Hutchinson M.I."/>
            <person name="Powell A.J."/>
            <person name="Barry K."/>
            <person name="Miller A.N."/>
            <person name="Grigoriev I.V."/>
            <person name="Debuchy R."/>
            <person name="Gladieux P."/>
            <person name="Thoren M.H."/>
            <person name="Johannesson H."/>
        </authorList>
    </citation>
    <scope>NUCLEOTIDE SEQUENCE</scope>
    <source>
        <strain evidence="6">CBS 958.72</strain>
    </source>
</reference>
<organism evidence="6 7">
    <name type="scientific">Lasiosphaeria ovina</name>
    <dbReference type="NCBI Taxonomy" id="92902"/>
    <lineage>
        <taxon>Eukaryota</taxon>
        <taxon>Fungi</taxon>
        <taxon>Dikarya</taxon>
        <taxon>Ascomycota</taxon>
        <taxon>Pezizomycotina</taxon>
        <taxon>Sordariomycetes</taxon>
        <taxon>Sordariomycetidae</taxon>
        <taxon>Sordariales</taxon>
        <taxon>Lasiosphaeriaceae</taxon>
        <taxon>Lasiosphaeria</taxon>
    </lineage>
</organism>
<dbReference type="GO" id="GO:0030544">
    <property type="term" value="F:Hsp70 protein binding"/>
    <property type="evidence" value="ECO:0007669"/>
    <property type="project" value="TreeGrafter"/>
</dbReference>
<comment type="caution">
    <text evidence="6">The sequence shown here is derived from an EMBL/GenBank/DDBJ whole genome shotgun (WGS) entry which is preliminary data.</text>
</comment>